<name>M6HBU2_LEPIR</name>
<gene>
    <name evidence="9" type="ORF">LEP1GSC158_1759</name>
</gene>
<evidence type="ECO:0000256" key="3">
    <source>
        <dbReference type="ARBA" id="ARBA00022679"/>
    </source>
</evidence>
<proteinExistence type="inferred from homology"/>
<evidence type="ECO:0000256" key="4">
    <source>
        <dbReference type="ARBA" id="ARBA00022723"/>
    </source>
</evidence>
<evidence type="ECO:0000256" key="1">
    <source>
        <dbReference type="ARBA" id="ARBA00000553"/>
    </source>
</evidence>
<comment type="catalytic activity">
    <reaction evidence="7">
        <text>adenosine + phosphate = alpha-D-ribose 1-phosphate + adenine</text>
        <dbReference type="Rhea" id="RHEA:27642"/>
        <dbReference type="ChEBI" id="CHEBI:16335"/>
        <dbReference type="ChEBI" id="CHEBI:16708"/>
        <dbReference type="ChEBI" id="CHEBI:43474"/>
        <dbReference type="ChEBI" id="CHEBI:57720"/>
        <dbReference type="EC" id="2.4.2.1"/>
    </reaction>
    <physiologicalReaction direction="left-to-right" evidence="7">
        <dbReference type="Rhea" id="RHEA:27643"/>
    </physiologicalReaction>
</comment>
<comment type="similarity">
    <text evidence="2">Belongs to the purine nucleoside phosphorylase YfiH/LACC1 family.</text>
</comment>
<dbReference type="Gene3D" id="3.60.140.10">
    <property type="entry name" value="CNF1/YfiH-like putative cysteine hydrolases"/>
    <property type="match status" value="1"/>
</dbReference>
<evidence type="ECO:0000256" key="6">
    <source>
        <dbReference type="ARBA" id="ARBA00047989"/>
    </source>
</evidence>
<dbReference type="InterPro" id="IPR003730">
    <property type="entry name" value="Cu_polyphenol_OxRdtase"/>
</dbReference>
<keyword evidence="5" id="KW-0862">Zinc</keyword>
<accession>M6HBU2</accession>
<keyword evidence="3" id="KW-0808">Transferase</keyword>
<dbReference type="AlphaFoldDB" id="M6HBU2"/>
<dbReference type="GO" id="GO:0017061">
    <property type="term" value="F:S-methyl-5-thioadenosine phosphorylase activity"/>
    <property type="evidence" value="ECO:0007669"/>
    <property type="project" value="UniProtKB-EC"/>
</dbReference>
<comment type="caution">
    <text evidence="9">The sequence shown here is derived from an EMBL/GenBank/DDBJ whole genome shotgun (WGS) entry which is preliminary data.</text>
</comment>
<evidence type="ECO:0000313" key="9">
    <source>
        <dbReference type="EMBL" id="EMM94530.1"/>
    </source>
</evidence>
<dbReference type="GO" id="GO:0046872">
    <property type="term" value="F:metal ion binding"/>
    <property type="evidence" value="ECO:0007669"/>
    <property type="project" value="UniProtKB-KW"/>
</dbReference>
<dbReference type="EMBL" id="AFMF02000033">
    <property type="protein sequence ID" value="EMM94530.1"/>
    <property type="molecule type" value="Genomic_DNA"/>
</dbReference>
<reference evidence="9 10" key="1">
    <citation type="submission" date="2013-01" db="EMBL/GenBank/DDBJ databases">
        <authorList>
            <person name="Harkins D.M."/>
            <person name="Durkin A.S."/>
            <person name="Brinkac L.M."/>
            <person name="Haft D.H."/>
            <person name="Selengut J.D."/>
            <person name="Sanka R."/>
            <person name="DePew J."/>
            <person name="Purushe J."/>
            <person name="Tulsiani S.M."/>
            <person name="Graham G.C."/>
            <person name="Burns M.-A."/>
            <person name="Dohnt M.F."/>
            <person name="Smythe L.D."/>
            <person name="McKay D.B."/>
            <person name="Craig S.B."/>
            <person name="Vinetz J.M."/>
            <person name="Sutton G.G."/>
            <person name="Nierman W.C."/>
            <person name="Fouts D.E."/>
        </authorList>
    </citation>
    <scope>NUCLEOTIDE SEQUENCE [LARGE SCALE GENOMIC DNA]</scope>
    <source>
        <strain evidence="9 10">LT2156</strain>
    </source>
</reference>
<evidence type="ECO:0000256" key="7">
    <source>
        <dbReference type="ARBA" id="ARBA00048968"/>
    </source>
</evidence>
<comment type="catalytic activity">
    <reaction evidence="6">
        <text>adenosine + H2O + H(+) = inosine + NH4(+)</text>
        <dbReference type="Rhea" id="RHEA:24408"/>
        <dbReference type="ChEBI" id="CHEBI:15377"/>
        <dbReference type="ChEBI" id="CHEBI:15378"/>
        <dbReference type="ChEBI" id="CHEBI:16335"/>
        <dbReference type="ChEBI" id="CHEBI:17596"/>
        <dbReference type="ChEBI" id="CHEBI:28938"/>
        <dbReference type="EC" id="3.5.4.4"/>
    </reaction>
    <physiologicalReaction direction="left-to-right" evidence="6">
        <dbReference type="Rhea" id="RHEA:24409"/>
    </physiologicalReaction>
</comment>
<protein>
    <submittedName>
        <fullName evidence="9">Multi-copper polyphenol oxidoreductase laccase domain protein</fullName>
    </submittedName>
</protein>
<organism evidence="9 10">
    <name type="scientific">Leptospira interrogans serovar Zanoni str. LT2156</name>
    <dbReference type="NCBI Taxonomy" id="1001601"/>
    <lineage>
        <taxon>Bacteria</taxon>
        <taxon>Pseudomonadati</taxon>
        <taxon>Spirochaetota</taxon>
        <taxon>Spirochaetia</taxon>
        <taxon>Leptospirales</taxon>
        <taxon>Leptospiraceae</taxon>
        <taxon>Leptospira</taxon>
    </lineage>
</organism>
<dbReference type="Proteomes" id="UP000012089">
    <property type="component" value="Unassembled WGS sequence"/>
</dbReference>
<dbReference type="Pfam" id="PF02578">
    <property type="entry name" value="Cu-oxidase_4"/>
    <property type="match status" value="1"/>
</dbReference>
<evidence type="ECO:0000256" key="5">
    <source>
        <dbReference type="ARBA" id="ARBA00022833"/>
    </source>
</evidence>
<dbReference type="InterPro" id="IPR038371">
    <property type="entry name" value="Cu_polyphenol_OxRdtase_sf"/>
</dbReference>
<sequence>MSLIRSFPLTNREKIKILILGKKELPPASMEVQTQRSEISKRIGVSESSVYLLNQVHGDGVVDLKTSKNLSFPEGDAWIGEELNQILCIKTADCMPLFFGLLKALSL</sequence>
<evidence type="ECO:0000313" key="10">
    <source>
        <dbReference type="Proteomes" id="UP000012089"/>
    </source>
</evidence>
<comment type="catalytic activity">
    <reaction evidence="8">
        <text>S-methyl-5'-thioadenosine + phosphate = 5-(methylsulfanyl)-alpha-D-ribose 1-phosphate + adenine</text>
        <dbReference type="Rhea" id="RHEA:11852"/>
        <dbReference type="ChEBI" id="CHEBI:16708"/>
        <dbReference type="ChEBI" id="CHEBI:17509"/>
        <dbReference type="ChEBI" id="CHEBI:43474"/>
        <dbReference type="ChEBI" id="CHEBI:58533"/>
        <dbReference type="EC" id="2.4.2.28"/>
    </reaction>
    <physiologicalReaction direction="left-to-right" evidence="8">
        <dbReference type="Rhea" id="RHEA:11853"/>
    </physiologicalReaction>
</comment>
<keyword evidence="4" id="KW-0479">Metal-binding</keyword>
<evidence type="ECO:0000256" key="2">
    <source>
        <dbReference type="ARBA" id="ARBA00007353"/>
    </source>
</evidence>
<dbReference type="InterPro" id="IPR011324">
    <property type="entry name" value="Cytotoxic_necrot_fac-like_cat"/>
</dbReference>
<dbReference type="SUPFAM" id="SSF64438">
    <property type="entry name" value="CNF1/YfiH-like putative cysteine hydrolases"/>
    <property type="match status" value="1"/>
</dbReference>
<comment type="catalytic activity">
    <reaction evidence="1">
        <text>inosine + phosphate = alpha-D-ribose 1-phosphate + hypoxanthine</text>
        <dbReference type="Rhea" id="RHEA:27646"/>
        <dbReference type="ChEBI" id="CHEBI:17368"/>
        <dbReference type="ChEBI" id="CHEBI:17596"/>
        <dbReference type="ChEBI" id="CHEBI:43474"/>
        <dbReference type="ChEBI" id="CHEBI:57720"/>
        <dbReference type="EC" id="2.4.2.1"/>
    </reaction>
    <physiologicalReaction direction="left-to-right" evidence="1">
        <dbReference type="Rhea" id="RHEA:27647"/>
    </physiologicalReaction>
</comment>
<evidence type="ECO:0000256" key="8">
    <source>
        <dbReference type="ARBA" id="ARBA00049893"/>
    </source>
</evidence>